<comment type="caution">
    <text evidence="2">The sequence shown here is derived from an EMBL/GenBank/DDBJ whole genome shotgun (WGS) entry which is preliminary data.</text>
</comment>
<feature type="region of interest" description="Disordered" evidence="1">
    <location>
        <begin position="624"/>
        <end position="764"/>
    </location>
</feature>
<feature type="compositionally biased region" description="Polar residues" evidence="1">
    <location>
        <begin position="739"/>
        <end position="748"/>
    </location>
</feature>
<evidence type="ECO:0000313" key="3">
    <source>
        <dbReference type="Proteomes" id="UP001175261"/>
    </source>
</evidence>
<feature type="compositionally biased region" description="Polar residues" evidence="1">
    <location>
        <begin position="696"/>
        <end position="708"/>
    </location>
</feature>
<feature type="compositionally biased region" description="Low complexity" evidence="1">
    <location>
        <begin position="722"/>
        <end position="731"/>
    </location>
</feature>
<evidence type="ECO:0000313" key="2">
    <source>
        <dbReference type="EMBL" id="KAK0384982.1"/>
    </source>
</evidence>
<organism evidence="2 3">
    <name type="scientific">Sarocladium strictum</name>
    <name type="common">Black bundle disease fungus</name>
    <name type="synonym">Acremonium strictum</name>
    <dbReference type="NCBI Taxonomy" id="5046"/>
    <lineage>
        <taxon>Eukaryota</taxon>
        <taxon>Fungi</taxon>
        <taxon>Dikarya</taxon>
        <taxon>Ascomycota</taxon>
        <taxon>Pezizomycotina</taxon>
        <taxon>Sordariomycetes</taxon>
        <taxon>Hypocreomycetidae</taxon>
        <taxon>Hypocreales</taxon>
        <taxon>Sarocladiaceae</taxon>
        <taxon>Sarocladium</taxon>
    </lineage>
</organism>
<feature type="region of interest" description="Disordered" evidence="1">
    <location>
        <begin position="119"/>
        <end position="165"/>
    </location>
</feature>
<feature type="region of interest" description="Disordered" evidence="1">
    <location>
        <begin position="310"/>
        <end position="341"/>
    </location>
</feature>
<feature type="region of interest" description="Disordered" evidence="1">
    <location>
        <begin position="776"/>
        <end position="800"/>
    </location>
</feature>
<reference evidence="2" key="1">
    <citation type="submission" date="2022-10" db="EMBL/GenBank/DDBJ databases">
        <title>Determination and structural analysis of whole genome sequence of Sarocladium strictum F4-1.</title>
        <authorList>
            <person name="Hu L."/>
            <person name="Jiang Y."/>
        </authorList>
    </citation>
    <scope>NUCLEOTIDE SEQUENCE</scope>
    <source>
        <strain evidence="2">F4-1</strain>
    </source>
</reference>
<feature type="region of interest" description="Disordered" evidence="1">
    <location>
        <begin position="75"/>
        <end position="98"/>
    </location>
</feature>
<dbReference type="EMBL" id="JAPDFR010000007">
    <property type="protein sequence ID" value="KAK0384982.1"/>
    <property type="molecule type" value="Genomic_DNA"/>
</dbReference>
<feature type="compositionally biased region" description="Low complexity" evidence="1">
    <location>
        <begin position="138"/>
        <end position="151"/>
    </location>
</feature>
<accession>A0AA39GCU9</accession>
<feature type="compositionally biased region" description="Polar residues" evidence="1">
    <location>
        <begin position="445"/>
        <end position="454"/>
    </location>
</feature>
<feature type="region of interest" description="Disordered" evidence="1">
    <location>
        <begin position="193"/>
        <end position="264"/>
    </location>
</feature>
<feature type="region of interest" description="Disordered" evidence="1">
    <location>
        <begin position="355"/>
        <end position="377"/>
    </location>
</feature>
<sequence length="1037" mass="112611">MDLSELAPQARRARRTKPPSFKRTVVGDSILADSGTVRQSSDLSSRAGAARSCAGILPNANAVPVSSLLNDVLSEDSETQAPVQGGATNQPAPKSYAPTEQMPLYFTHTVQDLTALRGAVSPPTKSSQAGVGSMAFQSSLRPESSRCSSHSTGGQPALGSYQVTQQTTVKASIPASIEEPTKQDTQTEVIDLTQDSDNDTDSDLPDYEDVATPEQHSRDLLHSHRTASETRAASNSDGRLLQHKTPPRSLAHESSGSSSASHLCRGTNLAHVPHWVVPKRSSSSSKNSQSWSTFELSSNIIDLTRNHEITATSTQEDPFRRDQGEPHGVERPHVGDSNKGVACGQRDLAQMVQTSKVRDGTQAARNSAPFRTPGGSVFHLARHTDLTAAQRSLARPSSKEPSASANAATPMVPTPASFTEDAENSGISELCQRGNNEASLPTHRASFSNITSNDPDLEPSQLHSREQRAKDLFAKHGLKNVATEFPHLWEQARWLPIDQQSKRIKEIAMQVKSQRDSGEPLQTTVFLKEKRKRPSMTGEEKARSYPASTSGQIASLNLRQKSSVIRAQPHLQSPREPGNKHGNSPGGLRGITEPHHNRAFEISNVSSEAREGFQGLLRNPVHTKHSLSSCSAQGTAPSQRSSLTSCSRPGSKNTGEYQEEIQALTIPNRKIASPIKDHSRSGDAASPRKRRLTSPFGISSQQQTRSSNSAPRPQFIPPPPQSSSSGSSPDSTFGLSPINPLQSPTTVTPRRAPSPAISSVAGPATGINLARDSHLGAQNEEKDNSATTPSCGETRHSSSIVHSAGDEPLQGLLCMNQPQSVNIAATDHESPVSHEAPANAPSSDNDGADGSPDADVNLGYRVVSLAESLRQERLRGFSSAALDLAIYAQPDTHYPRGLTFPLEVLHTVISLPSWARNDLNANPVIHGMHPPLEPALQAAKDAEIAGRGRRKFWFGKVGARQRYRLEKERNTPSYLRTRSVCRRRDIGFLEEHELPPMIVGNEQYVKYWRWFRDERKKALIAEVKKGRQRRRDCLPLI</sequence>
<feature type="region of interest" description="Disordered" evidence="1">
    <location>
        <begin position="827"/>
        <end position="855"/>
    </location>
</feature>
<evidence type="ECO:0000256" key="1">
    <source>
        <dbReference type="SAM" id="MobiDB-lite"/>
    </source>
</evidence>
<name>A0AA39GCU9_SARSR</name>
<keyword evidence="3" id="KW-1185">Reference proteome</keyword>
<gene>
    <name evidence="2" type="ORF">NLU13_7460</name>
</gene>
<feature type="compositionally biased region" description="Basic and acidic residues" evidence="1">
    <location>
        <begin position="317"/>
        <end position="336"/>
    </location>
</feature>
<feature type="compositionally biased region" description="Polar residues" evidence="1">
    <location>
        <begin position="785"/>
        <end position="800"/>
    </location>
</feature>
<feature type="region of interest" description="Disordered" evidence="1">
    <location>
        <begin position="445"/>
        <end position="464"/>
    </location>
</feature>
<proteinExistence type="predicted"/>
<dbReference type="Proteomes" id="UP001175261">
    <property type="component" value="Unassembled WGS sequence"/>
</dbReference>
<feature type="region of interest" description="Disordered" evidence="1">
    <location>
        <begin position="569"/>
        <end position="596"/>
    </location>
</feature>
<feature type="compositionally biased region" description="Polar residues" evidence="1">
    <location>
        <begin position="626"/>
        <end position="656"/>
    </location>
</feature>
<protein>
    <submittedName>
        <fullName evidence="2">Uncharacterized protein</fullName>
    </submittedName>
</protein>
<feature type="region of interest" description="Disordered" evidence="1">
    <location>
        <begin position="1"/>
        <end position="27"/>
    </location>
</feature>
<feature type="compositionally biased region" description="Acidic residues" evidence="1">
    <location>
        <begin position="194"/>
        <end position="211"/>
    </location>
</feature>
<feature type="region of interest" description="Disordered" evidence="1">
    <location>
        <begin position="390"/>
        <end position="424"/>
    </location>
</feature>
<feature type="region of interest" description="Disordered" evidence="1">
    <location>
        <begin position="530"/>
        <end position="550"/>
    </location>
</feature>
<feature type="compositionally biased region" description="Low complexity" evidence="1">
    <location>
        <begin position="252"/>
        <end position="263"/>
    </location>
</feature>
<dbReference type="AlphaFoldDB" id="A0AA39GCU9"/>
<feature type="compositionally biased region" description="Polar residues" evidence="1">
    <location>
        <begin position="79"/>
        <end position="92"/>
    </location>
</feature>
<feature type="compositionally biased region" description="Basic and acidic residues" evidence="1">
    <location>
        <begin position="215"/>
        <end position="228"/>
    </location>
</feature>